<accession>A0A8G1ZDY7</accession>
<evidence type="ECO:0000313" key="3">
    <source>
        <dbReference type="Proteomes" id="UP000291572"/>
    </source>
</evidence>
<keyword evidence="1" id="KW-1133">Transmembrane helix</keyword>
<dbReference type="RefSeq" id="WP_129927193.1">
    <property type="nucleotide sequence ID" value="NZ_OZ239429.1"/>
</dbReference>
<feature type="transmembrane region" description="Helical" evidence="1">
    <location>
        <begin position="74"/>
        <end position="95"/>
    </location>
</feature>
<feature type="transmembrane region" description="Helical" evidence="1">
    <location>
        <begin position="115"/>
        <end position="137"/>
    </location>
</feature>
<organism evidence="2 3">
    <name type="scientific">Sphingobium cupriresistens</name>
    <dbReference type="NCBI Taxonomy" id="1132417"/>
    <lineage>
        <taxon>Bacteria</taxon>
        <taxon>Pseudomonadati</taxon>
        <taxon>Pseudomonadota</taxon>
        <taxon>Alphaproteobacteria</taxon>
        <taxon>Sphingomonadales</taxon>
        <taxon>Sphingomonadaceae</taxon>
        <taxon>Sphingobium</taxon>
    </lineage>
</organism>
<feature type="transmembrane region" description="Helical" evidence="1">
    <location>
        <begin position="149"/>
        <end position="170"/>
    </location>
</feature>
<proteinExistence type="predicted"/>
<dbReference type="OrthoDB" id="7192182at2"/>
<sequence>MSGFDLVFAAFGLLLGLAISEVLGGFSRALKLKRGAKAVRIGWLTPLLGLFVLLDLTSFWLTAYEARAQMDANYLTLTAVLALVGVYYLAATLIFPDEPEDWPDFDQWYDRHKRLVIGGVLCANIGNIVGQVALEIYRPSTGPALSADADYWMSLALLGLFGALIALLFVRHRWVNGALLVALIAILLVGSVYMDQQP</sequence>
<feature type="transmembrane region" description="Helical" evidence="1">
    <location>
        <begin position="177"/>
        <end position="194"/>
    </location>
</feature>
<reference evidence="2 3" key="1">
    <citation type="submission" date="2019-02" db="EMBL/GenBank/DDBJ databases">
        <authorList>
            <person name="Feng G."/>
        </authorList>
    </citation>
    <scope>NUCLEOTIDE SEQUENCE [LARGE SCALE GENOMIC DNA]</scope>
    <source>
        <strain evidence="2 3">CCTCC AB 2011146</strain>
    </source>
</reference>
<gene>
    <name evidence="2" type="ORF">EWH12_15885</name>
</gene>
<dbReference type="Proteomes" id="UP000291572">
    <property type="component" value="Unassembled WGS sequence"/>
</dbReference>
<comment type="caution">
    <text evidence="2">The sequence shown here is derived from an EMBL/GenBank/DDBJ whole genome shotgun (WGS) entry which is preliminary data.</text>
</comment>
<evidence type="ECO:0000256" key="1">
    <source>
        <dbReference type="SAM" id="Phobius"/>
    </source>
</evidence>
<feature type="transmembrane region" description="Helical" evidence="1">
    <location>
        <begin position="6"/>
        <end position="26"/>
    </location>
</feature>
<keyword evidence="1" id="KW-0472">Membrane</keyword>
<dbReference type="EMBL" id="SEOO01000029">
    <property type="protein sequence ID" value="RYM08755.1"/>
    <property type="molecule type" value="Genomic_DNA"/>
</dbReference>
<name>A0A8G1ZDY7_9SPHN</name>
<keyword evidence="1" id="KW-0812">Transmembrane</keyword>
<feature type="transmembrane region" description="Helical" evidence="1">
    <location>
        <begin position="38"/>
        <end position="62"/>
    </location>
</feature>
<protein>
    <submittedName>
        <fullName evidence="2">Uncharacterized protein</fullName>
    </submittedName>
</protein>
<dbReference type="AlphaFoldDB" id="A0A8G1ZDY7"/>
<evidence type="ECO:0000313" key="2">
    <source>
        <dbReference type="EMBL" id="RYM08755.1"/>
    </source>
</evidence>